<dbReference type="EMBL" id="LXQA011303803">
    <property type="protein sequence ID" value="MCI92537.1"/>
    <property type="molecule type" value="Genomic_DNA"/>
</dbReference>
<keyword evidence="2" id="KW-1185">Reference proteome</keyword>
<comment type="caution">
    <text evidence="1">The sequence shown here is derived from an EMBL/GenBank/DDBJ whole genome shotgun (WGS) entry which is preliminary data.</text>
</comment>
<accession>A0A392VX44</accession>
<dbReference type="AlphaFoldDB" id="A0A392VX44"/>
<dbReference type="Proteomes" id="UP000265520">
    <property type="component" value="Unassembled WGS sequence"/>
</dbReference>
<evidence type="ECO:0000313" key="1">
    <source>
        <dbReference type="EMBL" id="MCI92537.1"/>
    </source>
</evidence>
<name>A0A392VX44_9FABA</name>
<sequence length="45" mass="4962">EDSEWLPRHSLLETAEEDYCRVEGVSGCGVHDFHDCGSRTAPALS</sequence>
<protein>
    <submittedName>
        <fullName evidence="1">Uncharacterized protein</fullName>
    </submittedName>
</protein>
<organism evidence="1 2">
    <name type="scientific">Trifolium medium</name>
    <dbReference type="NCBI Taxonomy" id="97028"/>
    <lineage>
        <taxon>Eukaryota</taxon>
        <taxon>Viridiplantae</taxon>
        <taxon>Streptophyta</taxon>
        <taxon>Embryophyta</taxon>
        <taxon>Tracheophyta</taxon>
        <taxon>Spermatophyta</taxon>
        <taxon>Magnoliopsida</taxon>
        <taxon>eudicotyledons</taxon>
        <taxon>Gunneridae</taxon>
        <taxon>Pentapetalae</taxon>
        <taxon>rosids</taxon>
        <taxon>fabids</taxon>
        <taxon>Fabales</taxon>
        <taxon>Fabaceae</taxon>
        <taxon>Papilionoideae</taxon>
        <taxon>50 kb inversion clade</taxon>
        <taxon>NPAAA clade</taxon>
        <taxon>Hologalegina</taxon>
        <taxon>IRL clade</taxon>
        <taxon>Trifolieae</taxon>
        <taxon>Trifolium</taxon>
    </lineage>
</organism>
<feature type="non-terminal residue" evidence="1">
    <location>
        <position position="1"/>
    </location>
</feature>
<reference evidence="1 2" key="1">
    <citation type="journal article" date="2018" name="Front. Plant Sci.">
        <title>Red Clover (Trifolium pratense) and Zigzag Clover (T. medium) - A Picture of Genomic Similarities and Differences.</title>
        <authorList>
            <person name="Dluhosova J."/>
            <person name="Istvanek J."/>
            <person name="Nedelnik J."/>
            <person name="Repkova J."/>
        </authorList>
    </citation>
    <scope>NUCLEOTIDE SEQUENCE [LARGE SCALE GENOMIC DNA]</scope>
    <source>
        <strain evidence="2">cv. 10/8</strain>
        <tissue evidence="1">Leaf</tissue>
    </source>
</reference>
<proteinExistence type="predicted"/>
<evidence type="ECO:0000313" key="2">
    <source>
        <dbReference type="Proteomes" id="UP000265520"/>
    </source>
</evidence>